<dbReference type="GO" id="GO:0005829">
    <property type="term" value="C:cytosol"/>
    <property type="evidence" value="ECO:0007669"/>
    <property type="project" value="TreeGrafter"/>
</dbReference>
<evidence type="ECO:0000259" key="8">
    <source>
        <dbReference type="PROSITE" id="PS50235"/>
    </source>
</evidence>
<evidence type="ECO:0000256" key="7">
    <source>
        <dbReference type="SAM" id="MobiDB-lite"/>
    </source>
</evidence>
<dbReference type="STRING" id="10036.ENSMAUP00000019487"/>
<dbReference type="GeneID" id="101830847"/>
<keyword evidence="9" id="KW-1185">Reference proteome</keyword>
<dbReference type="GO" id="GO:0016579">
    <property type="term" value="P:protein deubiquitination"/>
    <property type="evidence" value="ECO:0007669"/>
    <property type="project" value="InterPro"/>
</dbReference>
<evidence type="ECO:0000256" key="3">
    <source>
        <dbReference type="ARBA" id="ARBA00022786"/>
    </source>
</evidence>
<keyword evidence="4 6" id="KW-0378">Hydrolase</keyword>
<comment type="similarity">
    <text evidence="6">Belongs to the peptidase C19 family.</text>
</comment>
<dbReference type="InterPro" id="IPR050164">
    <property type="entry name" value="Peptidase_C19"/>
</dbReference>
<evidence type="ECO:0000256" key="5">
    <source>
        <dbReference type="ARBA" id="ARBA00022807"/>
    </source>
</evidence>
<comment type="function">
    <text evidence="6">Deubiquitinating enzyme that removes conjugated ubiquitin from specific proteins to regulate different cellular processes.</text>
</comment>
<protein>
    <recommendedName>
        <fullName evidence="6">Ubiquitin carboxyl-terminal hydrolase</fullName>
        <ecNumber evidence="6">3.4.19.12</ecNumber>
    </recommendedName>
</protein>
<dbReference type="PANTHER" id="PTHR24006:SF651">
    <property type="entry name" value="INACTIVE UBIQUITIN CARBOXYL-TERMINAL HYDROLASE 17-LIKE PROTEIN 4-RELATED"/>
    <property type="match status" value="1"/>
</dbReference>
<accession>A0A1U8CSB5</accession>
<reference evidence="10" key="1">
    <citation type="submission" date="2025-08" db="UniProtKB">
        <authorList>
            <consortium name="RefSeq"/>
        </authorList>
    </citation>
    <scope>IDENTIFICATION</scope>
    <source>
        <tissue evidence="10">Liver</tissue>
    </source>
</reference>
<dbReference type="SUPFAM" id="SSF54001">
    <property type="entry name" value="Cysteine proteinases"/>
    <property type="match status" value="1"/>
</dbReference>
<name>A0A1U8CSB5_MESAU</name>
<evidence type="ECO:0000256" key="1">
    <source>
        <dbReference type="ARBA" id="ARBA00000707"/>
    </source>
</evidence>
<dbReference type="InterPro" id="IPR028889">
    <property type="entry name" value="USP"/>
</dbReference>
<dbReference type="PROSITE" id="PS00973">
    <property type="entry name" value="USP_2"/>
    <property type="match status" value="1"/>
</dbReference>
<organism evidence="9 10">
    <name type="scientific">Mesocricetus auratus</name>
    <name type="common">Golden hamster</name>
    <dbReference type="NCBI Taxonomy" id="10036"/>
    <lineage>
        <taxon>Eukaryota</taxon>
        <taxon>Metazoa</taxon>
        <taxon>Chordata</taxon>
        <taxon>Craniata</taxon>
        <taxon>Vertebrata</taxon>
        <taxon>Euteleostomi</taxon>
        <taxon>Mammalia</taxon>
        <taxon>Eutheria</taxon>
        <taxon>Euarchontoglires</taxon>
        <taxon>Glires</taxon>
        <taxon>Rodentia</taxon>
        <taxon>Myomorpha</taxon>
        <taxon>Muroidea</taxon>
        <taxon>Cricetidae</taxon>
        <taxon>Cricetinae</taxon>
        <taxon>Mesocricetus</taxon>
    </lineage>
</organism>
<gene>
    <name evidence="10" type="primary">LOC101830847</name>
</gene>
<dbReference type="PROSITE" id="PS50235">
    <property type="entry name" value="USP_3"/>
    <property type="match status" value="1"/>
</dbReference>
<dbReference type="OrthoDB" id="420187at2759"/>
<dbReference type="GO" id="GO:0004843">
    <property type="term" value="F:cysteine-type deubiquitinase activity"/>
    <property type="evidence" value="ECO:0007669"/>
    <property type="project" value="UniProtKB-UniRule"/>
</dbReference>
<dbReference type="InterPro" id="IPR018200">
    <property type="entry name" value="USP_CS"/>
</dbReference>
<dbReference type="EC" id="3.4.19.12" evidence="6"/>
<comment type="catalytic activity">
    <reaction evidence="1 6">
        <text>Thiol-dependent hydrolysis of ester, thioester, amide, peptide and isopeptide bonds formed by the C-terminal Gly of ubiquitin (a 76-residue protein attached to proteins as an intracellular targeting signal).</text>
        <dbReference type="EC" id="3.4.19.12"/>
    </reaction>
</comment>
<dbReference type="GO" id="GO:0005634">
    <property type="term" value="C:nucleus"/>
    <property type="evidence" value="ECO:0007669"/>
    <property type="project" value="TreeGrafter"/>
</dbReference>
<dbReference type="FunFam" id="3.90.70.10:FF:000119">
    <property type="entry name" value="Ubiquitin specific peptidase 36"/>
    <property type="match status" value="1"/>
</dbReference>
<dbReference type="eggNOG" id="KOG1865">
    <property type="taxonomic scope" value="Eukaryota"/>
</dbReference>
<keyword evidence="5 6" id="KW-0788">Thiol protease</keyword>
<evidence type="ECO:0000313" key="10">
    <source>
        <dbReference type="RefSeq" id="XP_012982372.1"/>
    </source>
</evidence>
<dbReference type="Proteomes" id="UP000886700">
    <property type="component" value="Unplaced"/>
</dbReference>
<proteinExistence type="inferred from homology"/>
<dbReference type="CDD" id="cd02661">
    <property type="entry name" value="Peptidase_C19E"/>
    <property type="match status" value="1"/>
</dbReference>
<feature type="region of interest" description="Disordered" evidence="7">
    <location>
        <begin position="1"/>
        <end position="21"/>
    </location>
</feature>
<keyword evidence="3 6" id="KW-0833">Ubl conjugation pathway</keyword>
<dbReference type="PROSITE" id="PS00972">
    <property type="entry name" value="USP_1"/>
    <property type="match status" value="1"/>
</dbReference>
<dbReference type="GO" id="GO:0006508">
    <property type="term" value="P:proteolysis"/>
    <property type="evidence" value="ECO:0007669"/>
    <property type="project" value="UniProtKB-KW"/>
</dbReference>
<dbReference type="AlphaFoldDB" id="A0A1U8CSB5"/>
<evidence type="ECO:0000256" key="2">
    <source>
        <dbReference type="ARBA" id="ARBA00022670"/>
    </source>
</evidence>
<dbReference type="PANTHER" id="PTHR24006">
    <property type="entry name" value="UBIQUITIN CARBOXYL-TERMINAL HYDROLASE"/>
    <property type="match status" value="1"/>
</dbReference>
<evidence type="ECO:0000313" key="9">
    <source>
        <dbReference type="Proteomes" id="UP000886700"/>
    </source>
</evidence>
<dbReference type="Pfam" id="PF00443">
    <property type="entry name" value="UCH"/>
    <property type="match status" value="1"/>
</dbReference>
<dbReference type="InterPro" id="IPR038765">
    <property type="entry name" value="Papain-like_cys_pep_sf"/>
</dbReference>
<evidence type="ECO:0000256" key="6">
    <source>
        <dbReference type="RuleBase" id="RU366025"/>
    </source>
</evidence>
<dbReference type="Gene3D" id="3.90.70.10">
    <property type="entry name" value="Cysteine proteinases"/>
    <property type="match status" value="1"/>
</dbReference>
<dbReference type="KEGG" id="maua:101830847"/>
<evidence type="ECO:0000256" key="4">
    <source>
        <dbReference type="ARBA" id="ARBA00022801"/>
    </source>
</evidence>
<feature type="domain" description="USP" evidence="8">
    <location>
        <begin position="46"/>
        <end position="341"/>
    </location>
</feature>
<dbReference type="GO" id="GO:0042981">
    <property type="term" value="P:regulation of apoptotic process"/>
    <property type="evidence" value="ECO:0007669"/>
    <property type="project" value="TreeGrafter"/>
</dbReference>
<sequence>MDVSVDPALSSPDQPDLPQEEAQVVPELAVREEHRLSWKRPHGVGAGLENTGNSCYLNAALQCLTHTPPLASYMLSREHSQNCCHRGACMMCAMEAHVTQSFLYSGDVIQPSEMLTAAFHKHREEDAHEFLMFTLNAMHTSCLPGSKLMGCTSKQSSIIHEIFGGSWESKIKCLCCQATTDTLEPFLDITLDIQTAQSVNQALENLVKEEKLCGENAYHCDICWKNTPASKTLIVKDAPQVLLLVLNRFEEFTGDKKDREVSYSEFLDFQPYVSQSPRDPLLYVLYAVLVHDGMTCHSGHYFCYVRAGNGHWYKMNDSSVTRCDMKSVLSEPAYVLFYVQQTELKKNLWMLPQAEHQAGESRHTTINRGSPTEAEEAPDHIENTTVQDFLGHWKAPKPLVNLGKHGSLAANEVVILQSTHGDGLEEEPS</sequence>
<dbReference type="InterPro" id="IPR001394">
    <property type="entry name" value="Peptidase_C19_UCH"/>
</dbReference>
<keyword evidence="2 6" id="KW-0645">Protease</keyword>
<dbReference type="RefSeq" id="XP_012982372.1">
    <property type="nucleotide sequence ID" value="XM_013126918.3"/>
</dbReference>